<dbReference type="STRING" id="644358.A0A0C4DVR6"/>
<dbReference type="EMBL" id="ADBL01000964">
    <property type="status" value="NOT_ANNOTATED_CDS"/>
    <property type="molecule type" value="Genomic_DNA"/>
</dbReference>
<dbReference type="GO" id="GO:0016887">
    <property type="term" value="F:ATP hydrolysis activity"/>
    <property type="evidence" value="ECO:0007669"/>
    <property type="project" value="InterPro"/>
</dbReference>
<sequence>MTLNLLSVPIVIPKPYYALFHFRNELEAYTTSPSRTANEREHMGLLLVFMKNNLAEKVMEYNLQVKEGYTTFDLLPYLFRQGQIALSRDSELRDCMYFKQLRLTPRRSDDKGPRVLEFEGLTWRGDPTQRTKLDTKNYDWVEATKESSTWSQKRDDELAQISKKIPRGRSCELTELQAALGPCAMPGFALDEKIWGWFKIENIRDIWWNDNALDRLVLDTDRKDTIRRLVEVHQASASHFDDITYGKGKGLVFSLHGPPGTGKTLTAECIAEHTRRPLYRITSGDLGTSTNETNLKLGRVFRVAEEWKAIVLLDEADVFMAKRQTDSLERNALVSVFLRSLEGFQGIIFLTTNRSEEFDEAITSRIHLSYHFPPLDAEHRAQVWRSILKQNAWAVPPEWLDESESGAHQEVDGSSSGLRPHLHPVFKRLGQEHHALNGRDIKNICSLAASMSRLDPGTGKLIEDGTGKVSEEMIQNLCNLTITNRQVASGERQAK</sequence>
<organism evidence="3 4">
    <name type="scientific">Magnaporthiopsis poae (strain ATCC 64411 / 73-15)</name>
    <name type="common">Kentucky bluegrass fungus</name>
    <name type="synonym">Magnaporthe poae</name>
    <dbReference type="NCBI Taxonomy" id="644358"/>
    <lineage>
        <taxon>Eukaryota</taxon>
        <taxon>Fungi</taxon>
        <taxon>Dikarya</taxon>
        <taxon>Ascomycota</taxon>
        <taxon>Pezizomycotina</taxon>
        <taxon>Sordariomycetes</taxon>
        <taxon>Sordariomycetidae</taxon>
        <taxon>Magnaporthales</taxon>
        <taxon>Magnaporthaceae</taxon>
        <taxon>Magnaporthiopsis</taxon>
    </lineage>
</organism>
<dbReference type="SMART" id="SM00382">
    <property type="entry name" value="AAA"/>
    <property type="match status" value="1"/>
</dbReference>
<reference evidence="2" key="1">
    <citation type="submission" date="2010-05" db="EMBL/GenBank/DDBJ databases">
        <title>The Genome Sequence of Magnaporthe poae strain ATCC 64411.</title>
        <authorList>
            <consortium name="The Broad Institute Genome Sequencing Platform"/>
            <consortium name="Broad Institute Genome Sequencing Center for Infectious Disease"/>
            <person name="Ma L.-J."/>
            <person name="Dead R."/>
            <person name="Young S."/>
            <person name="Zeng Q."/>
            <person name="Koehrsen M."/>
            <person name="Alvarado L."/>
            <person name="Berlin A."/>
            <person name="Chapman S.B."/>
            <person name="Chen Z."/>
            <person name="Freedman E."/>
            <person name="Gellesch M."/>
            <person name="Goldberg J."/>
            <person name="Griggs A."/>
            <person name="Gujja S."/>
            <person name="Heilman E.R."/>
            <person name="Heiman D."/>
            <person name="Hepburn T."/>
            <person name="Howarth C."/>
            <person name="Jen D."/>
            <person name="Larson L."/>
            <person name="Mehta T."/>
            <person name="Neiman D."/>
            <person name="Pearson M."/>
            <person name="Roberts A."/>
            <person name="Saif S."/>
            <person name="Shea T."/>
            <person name="Shenoy N."/>
            <person name="Sisk P."/>
            <person name="Stolte C."/>
            <person name="Sykes S."/>
            <person name="Walk T."/>
            <person name="White J."/>
            <person name="Yandava C."/>
            <person name="Haas B."/>
            <person name="Nusbaum C."/>
            <person name="Birren B."/>
        </authorList>
    </citation>
    <scope>NUCLEOTIDE SEQUENCE</scope>
    <source>
        <strain evidence="2">ATCC 64411</strain>
    </source>
</reference>
<keyword evidence="4" id="KW-1185">Reference proteome</keyword>
<dbReference type="InterPro" id="IPR003959">
    <property type="entry name" value="ATPase_AAA_core"/>
</dbReference>
<feature type="domain" description="AAA+ ATPase" evidence="1">
    <location>
        <begin position="249"/>
        <end position="378"/>
    </location>
</feature>
<protein>
    <recommendedName>
        <fullName evidence="1">AAA+ ATPase domain-containing protein</fullName>
    </recommendedName>
</protein>
<dbReference type="OrthoDB" id="10042665at2759"/>
<dbReference type="Pfam" id="PF00004">
    <property type="entry name" value="AAA"/>
    <property type="match status" value="1"/>
</dbReference>
<evidence type="ECO:0000313" key="2">
    <source>
        <dbReference type="EMBL" id="KLU85045.1"/>
    </source>
</evidence>
<dbReference type="eggNOG" id="KOG0730">
    <property type="taxonomic scope" value="Eukaryota"/>
</dbReference>
<dbReference type="PANTHER" id="PTHR46411">
    <property type="entry name" value="FAMILY ATPASE, PUTATIVE-RELATED"/>
    <property type="match status" value="1"/>
</dbReference>
<reference evidence="3" key="4">
    <citation type="journal article" date="2015" name="G3 (Bethesda)">
        <title>Genome sequences of three phytopathogenic species of the Magnaporthaceae family of fungi.</title>
        <authorList>
            <person name="Okagaki L.H."/>
            <person name="Nunes C.C."/>
            <person name="Sailsbery J."/>
            <person name="Clay B."/>
            <person name="Brown D."/>
            <person name="John T."/>
            <person name="Oh Y."/>
            <person name="Young N."/>
            <person name="Fitzgerald M."/>
            <person name="Haas B.J."/>
            <person name="Zeng Q."/>
            <person name="Young S."/>
            <person name="Adiconis X."/>
            <person name="Fan L."/>
            <person name="Levin J.Z."/>
            <person name="Mitchell T.K."/>
            <person name="Okubara P.A."/>
            <person name="Farman M.L."/>
            <person name="Kohn L.M."/>
            <person name="Birren B."/>
            <person name="Ma L.-J."/>
            <person name="Dean R.A."/>
        </authorList>
    </citation>
    <scope>NUCLEOTIDE SEQUENCE</scope>
    <source>
        <strain evidence="3">ATCC 64411 / 73-15</strain>
    </source>
</reference>
<gene>
    <name evidence="2" type="ORF">MAPG_04077</name>
</gene>
<dbReference type="Gene3D" id="3.40.50.300">
    <property type="entry name" value="P-loop containing nucleotide triphosphate hydrolases"/>
    <property type="match status" value="1"/>
</dbReference>
<dbReference type="VEuPathDB" id="FungiDB:MAPG_04077"/>
<dbReference type="InterPro" id="IPR027417">
    <property type="entry name" value="P-loop_NTPase"/>
</dbReference>
<dbReference type="PANTHER" id="PTHR46411:SF3">
    <property type="entry name" value="AAA+ ATPASE DOMAIN-CONTAINING PROTEIN"/>
    <property type="match status" value="1"/>
</dbReference>
<reference evidence="2" key="3">
    <citation type="submission" date="2011-03" db="EMBL/GenBank/DDBJ databases">
        <title>Annotation of Magnaporthe poae ATCC 64411.</title>
        <authorList>
            <person name="Ma L.-J."/>
            <person name="Dead R."/>
            <person name="Young S.K."/>
            <person name="Zeng Q."/>
            <person name="Gargeya S."/>
            <person name="Fitzgerald M."/>
            <person name="Haas B."/>
            <person name="Abouelleil A."/>
            <person name="Alvarado L."/>
            <person name="Arachchi H.M."/>
            <person name="Berlin A."/>
            <person name="Brown A."/>
            <person name="Chapman S.B."/>
            <person name="Chen Z."/>
            <person name="Dunbar C."/>
            <person name="Freedman E."/>
            <person name="Gearin G."/>
            <person name="Gellesch M."/>
            <person name="Goldberg J."/>
            <person name="Griggs A."/>
            <person name="Gujja S."/>
            <person name="Heiman D."/>
            <person name="Howarth C."/>
            <person name="Larson L."/>
            <person name="Lui A."/>
            <person name="MacDonald P.J.P."/>
            <person name="Mehta T."/>
            <person name="Montmayeur A."/>
            <person name="Murphy C."/>
            <person name="Neiman D."/>
            <person name="Pearson M."/>
            <person name="Priest M."/>
            <person name="Roberts A."/>
            <person name="Saif S."/>
            <person name="Shea T."/>
            <person name="Shenoy N."/>
            <person name="Sisk P."/>
            <person name="Stolte C."/>
            <person name="Sykes S."/>
            <person name="Yandava C."/>
            <person name="Wortman J."/>
            <person name="Nusbaum C."/>
            <person name="Birren B."/>
        </authorList>
    </citation>
    <scope>NUCLEOTIDE SEQUENCE</scope>
    <source>
        <strain evidence="2">ATCC 64411</strain>
    </source>
</reference>
<dbReference type="AlphaFoldDB" id="A0A0C4DVR6"/>
<reference evidence="4" key="2">
    <citation type="submission" date="2010-05" db="EMBL/GenBank/DDBJ databases">
        <title>The genome sequence of Magnaporthe poae strain ATCC 64411.</title>
        <authorList>
            <person name="Ma L.-J."/>
            <person name="Dead R."/>
            <person name="Young S."/>
            <person name="Zeng Q."/>
            <person name="Koehrsen M."/>
            <person name="Alvarado L."/>
            <person name="Berlin A."/>
            <person name="Chapman S.B."/>
            <person name="Chen Z."/>
            <person name="Freedman E."/>
            <person name="Gellesch M."/>
            <person name="Goldberg J."/>
            <person name="Griggs A."/>
            <person name="Gujja S."/>
            <person name="Heilman E.R."/>
            <person name="Heiman D."/>
            <person name="Hepburn T."/>
            <person name="Howarth C."/>
            <person name="Jen D."/>
            <person name="Larson L."/>
            <person name="Mehta T."/>
            <person name="Neiman D."/>
            <person name="Pearson M."/>
            <person name="Roberts A."/>
            <person name="Saif S."/>
            <person name="Shea T."/>
            <person name="Shenoy N."/>
            <person name="Sisk P."/>
            <person name="Stolte C."/>
            <person name="Sykes S."/>
            <person name="Walk T."/>
            <person name="White J."/>
            <person name="Yandava C."/>
            <person name="Haas B."/>
            <person name="Nusbaum C."/>
            <person name="Birren B."/>
        </authorList>
    </citation>
    <scope>NUCLEOTIDE SEQUENCE [LARGE SCALE GENOMIC DNA]</scope>
    <source>
        <strain evidence="4">ATCC 64411 / 73-15</strain>
    </source>
</reference>
<name>A0A0C4DVR6_MAGP6</name>
<dbReference type="EnsemblFungi" id="MAPG_04077T0">
    <property type="protein sequence ID" value="MAPG_04077T0"/>
    <property type="gene ID" value="MAPG_04077"/>
</dbReference>
<proteinExistence type="predicted"/>
<dbReference type="EMBL" id="GL876968">
    <property type="protein sequence ID" value="KLU85045.1"/>
    <property type="molecule type" value="Genomic_DNA"/>
</dbReference>
<dbReference type="Proteomes" id="UP000011715">
    <property type="component" value="Unassembled WGS sequence"/>
</dbReference>
<dbReference type="CDD" id="cd19481">
    <property type="entry name" value="RecA-like_protease"/>
    <property type="match status" value="1"/>
</dbReference>
<evidence type="ECO:0000313" key="4">
    <source>
        <dbReference type="Proteomes" id="UP000011715"/>
    </source>
</evidence>
<dbReference type="InterPro" id="IPR003593">
    <property type="entry name" value="AAA+_ATPase"/>
</dbReference>
<dbReference type="GO" id="GO:0005524">
    <property type="term" value="F:ATP binding"/>
    <property type="evidence" value="ECO:0007669"/>
    <property type="project" value="InterPro"/>
</dbReference>
<accession>A0A0C4DVR6</accession>
<evidence type="ECO:0000259" key="1">
    <source>
        <dbReference type="SMART" id="SM00382"/>
    </source>
</evidence>
<evidence type="ECO:0000313" key="3">
    <source>
        <dbReference type="EnsemblFungi" id="MAPG_04077T0"/>
    </source>
</evidence>
<dbReference type="SUPFAM" id="SSF52540">
    <property type="entry name" value="P-loop containing nucleoside triphosphate hydrolases"/>
    <property type="match status" value="1"/>
</dbReference>
<reference evidence="3" key="5">
    <citation type="submission" date="2015-06" db="UniProtKB">
        <authorList>
            <consortium name="EnsemblFungi"/>
        </authorList>
    </citation>
    <scope>IDENTIFICATION</scope>
    <source>
        <strain evidence="3">ATCC 64411</strain>
    </source>
</reference>